<dbReference type="RefSeq" id="XP_024347235.1">
    <property type="nucleotide sequence ID" value="XM_024498368.1"/>
</dbReference>
<comment type="caution">
    <text evidence="1">The sequence shown here is derived from an EMBL/GenBank/DDBJ whole genome shotgun (WGS) entry which is preliminary data.</text>
</comment>
<sequence length="40" mass="4207">MIDENEEEEDKQCGVFSVATPCTGAATAMHGKGIQPNIAL</sequence>
<evidence type="ECO:0000313" key="1">
    <source>
        <dbReference type="EMBL" id="EUB56039.1"/>
    </source>
</evidence>
<organism evidence="1 2">
    <name type="scientific">Echinococcus granulosus</name>
    <name type="common">Hydatid tapeworm</name>
    <dbReference type="NCBI Taxonomy" id="6210"/>
    <lineage>
        <taxon>Eukaryota</taxon>
        <taxon>Metazoa</taxon>
        <taxon>Spiralia</taxon>
        <taxon>Lophotrochozoa</taxon>
        <taxon>Platyhelminthes</taxon>
        <taxon>Cestoda</taxon>
        <taxon>Eucestoda</taxon>
        <taxon>Cyclophyllidea</taxon>
        <taxon>Taeniidae</taxon>
        <taxon>Echinococcus</taxon>
        <taxon>Echinococcus granulosus group</taxon>
    </lineage>
</organism>
<dbReference type="KEGG" id="egl:EGR_09119"/>
<dbReference type="Proteomes" id="UP000019149">
    <property type="component" value="Unassembled WGS sequence"/>
</dbReference>
<name>W6URN0_ECHGR</name>
<dbReference type="AlphaFoldDB" id="W6URN0"/>
<proteinExistence type="predicted"/>
<dbReference type="CTD" id="36344834"/>
<dbReference type="GeneID" id="36344834"/>
<evidence type="ECO:0000313" key="2">
    <source>
        <dbReference type="Proteomes" id="UP000019149"/>
    </source>
</evidence>
<protein>
    <submittedName>
        <fullName evidence="1">Uncharacterized protein</fullName>
    </submittedName>
</protein>
<reference evidence="1 2" key="1">
    <citation type="journal article" date="2013" name="Nat. Genet.">
        <title>The genome of the hydatid tapeworm Echinococcus granulosus.</title>
        <authorList>
            <person name="Zheng H."/>
            <person name="Zhang W."/>
            <person name="Zhang L."/>
            <person name="Zhang Z."/>
            <person name="Li J."/>
            <person name="Lu G."/>
            <person name="Zhu Y."/>
            <person name="Wang Y."/>
            <person name="Huang Y."/>
            <person name="Liu J."/>
            <person name="Kang H."/>
            <person name="Chen J."/>
            <person name="Wang L."/>
            <person name="Chen A."/>
            <person name="Yu S."/>
            <person name="Gao Z."/>
            <person name="Jin L."/>
            <person name="Gu W."/>
            <person name="Wang Z."/>
            <person name="Zhao L."/>
            <person name="Shi B."/>
            <person name="Wen H."/>
            <person name="Lin R."/>
            <person name="Jones M.K."/>
            <person name="Brejova B."/>
            <person name="Vinar T."/>
            <person name="Zhao G."/>
            <person name="McManus D.P."/>
            <person name="Chen Z."/>
            <person name="Zhou Y."/>
            <person name="Wang S."/>
        </authorList>
    </citation>
    <scope>NUCLEOTIDE SEQUENCE [LARGE SCALE GENOMIC DNA]</scope>
</reference>
<gene>
    <name evidence="1" type="ORF">EGR_09119</name>
</gene>
<accession>W6URN0</accession>
<dbReference type="EMBL" id="APAU02000132">
    <property type="protein sequence ID" value="EUB56039.1"/>
    <property type="molecule type" value="Genomic_DNA"/>
</dbReference>
<keyword evidence="2" id="KW-1185">Reference proteome</keyword>